<evidence type="ECO:0000313" key="2">
    <source>
        <dbReference type="EMBL" id="KAK9104529.1"/>
    </source>
</evidence>
<dbReference type="EMBL" id="JBBNAG010000009">
    <property type="protein sequence ID" value="KAK9104529.1"/>
    <property type="molecule type" value="Genomic_DNA"/>
</dbReference>
<evidence type="ECO:0000313" key="3">
    <source>
        <dbReference type="Proteomes" id="UP001419268"/>
    </source>
</evidence>
<protein>
    <submittedName>
        <fullName evidence="2">Uncharacterized protein</fullName>
    </submittedName>
</protein>
<keyword evidence="3" id="KW-1185">Reference proteome</keyword>
<dbReference type="AlphaFoldDB" id="A0AAP0FDG8"/>
<feature type="region of interest" description="Disordered" evidence="1">
    <location>
        <begin position="39"/>
        <end position="80"/>
    </location>
</feature>
<organism evidence="2 3">
    <name type="scientific">Stephania cephalantha</name>
    <dbReference type="NCBI Taxonomy" id="152367"/>
    <lineage>
        <taxon>Eukaryota</taxon>
        <taxon>Viridiplantae</taxon>
        <taxon>Streptophyta</taxon>
        <taxon>Embryophyta</taxon>
        <taxon>Tracheophyta</taxon>
        <taxon>Spermatophyta</taxon>
        <taxon>Magnoliopsida</taxon>
        <taxon>Ranunculales</taxon>
        <taxon>Menispermaceae</taxon>
        <taxon>Menispermoideae</taxon>
        <taxon>Cissampelideae</taxon>
        <taxon>Stephania</taxon>
    </lineage>
</organism>
<feature type="compositionally biased region" description="Basic and acidic residues" evidence="1">
    <location>
        <begin position="48"/>
        <end position="71"/>
    </location>
</feature>
<reference evidence="2 3" key="1">
    <citation type="submission" date="2024-01" db="EMBL/GenBank/DDBJ databases">
        <title>Genome assemblies of Stephania.</title>
        <authorList>
            <person name="Yang L."/>
        </authorList>
    </citation>
    <scope>NUCLEOTIDE SEQUENCE [LARGE SCALE GENOMIC DNA]</scope>
    <source>
        <strain evidence="2">JXDWG</strain>
        <tissue evidence="2">Leaf</tissue>
    </source>
</reference>
<gene>
    <name evidence="2" type="ORF">Scep_021373</name>
</gene>
<proteinExistence type="predicted"/>
<evidence type="ECO:0000256" key="1">
    <source>
        <dbReference type="SAM" id="MobiDB-lite"/>
    </source>
</evidence>
<dbReference type="Proteomes" id="UP001419268">
    <property type="component" value="Unassembled WGS sequence"/>
</dbReference>
<name>A0AAP0FDG8_9MAGN</name>
<comment type="caution">
    <text evidence="2">The sequence shown here is derived from an EMBL/GenBank/DDBJ whole genome shotgun (WGS) entry which is preliminary data.</text>
</comment>
<sequence length="80" mass="8813">MCTRSAEKEEMRLWGTEQGAADDMRGSHLAAESGDGTWRKAAMNEGGTTREEQWRRGKNGDAGAERNERIITLKTKSGGK</sequence>
<accession>A0AAP0FDG8</accession>